<dbReference type="Gene3D" id="3.30.530.20">
    <property type="match status" value="1"/>
</dbReference>
<sequence>MTEQGFTTAFVVDGTPGDAFAAITDVRGWWSEDVEGRTDQAGAEFTYRYGDVHHCRIRVTETVPDRRVSWVVVDNHFEFTEDQTEWTGTTISFTIGEAEGGTEVRFTHHGLLPAHECFEVCSTAWGFYVNDSLRNLIATGAGKPNPRGEL</sequence>
<dbReference type="SUPFAM" id="SSF55961">
    <property type="entry name" value="Bet v1-like"/>
    <property type="match status" value="1"/>
</dbReference>
<dbReference type="Pfam" id="PF08327">
    <property type="entry name" value="AHSA1"/>
    <property type="match status" value="1"/>
</dbReference>
<dbReference type="Proteomes" id="UP000282084">
    <property type="component" value="Unassembled WGS sequence"/>
</dbReference>
<proteinExistence type="inferred from homology"/>
<feature type="domain" description="Activator of Hsp90 ATPase homologue 1/2-like C-terminal" evidence="2">
    <location>
        <begin position="18"/>
        <end position="136"/>
    </location>
</feature>
<evidence type="ECO:0000256" key="1">
    <source>
        <dbReference type="ARBA" id="ARBA00006817"/>
    </source>
</evidence>
<dbReference type="CDD" id="cd07814">
    <property type="entry name" value="SRPBCC_CalC_Aha1-like"/>
    <property type="match status" value="1"/>
</dbReference>
<comment type="similarity">
    <text evidence="1">Belongs to the AHA1 family.</text>
</comment>
<dbReference type="OrthoDB" id="287565at2"/>
<comment type="caution">
    <text evidence="3">The sequence shown here is derived from an EMBL/GenBank/DDBJ whole genome shotgun (WGS) entry which is preliminary data.</text>
</comment>
<organism evidence="3 4">
    <name type="scientific">Saccharothrix australiensis</name>
    <dbReference type="NCBI Taxonomy" id="2072"/>
    <lineage>
        <taxon>Bacteria</taxon>
        <taxon>Bacillati</taxon>
        <taxon>Actinomycetota</taxon>
        <taxon>Actinomycetes</taxon>
        <taxon>Pseudonocardiales</taxon>
        <taxon>Pseudonocardiaceae</taxon>
        <taxon>Saccharothrix</taxon>
    </lineage>
</organism>
<dbReference type="AlphaFoldDB" id="A0A495W348"/>
<gene>
    <name evidence="3" type="ORF">C8E97_3843</name>
</gene>
<accession>A0A495W348</accession>
<evidence type="ECO:0000313" key="4">
    <source>
        <dbReference type="Proteomes" id="UP000282084"/>
    </source>
</evidence>
<keyword evidence="4" id="KW-1185">Reference proteome</keyword>
<evidence type="ECO:0000313" key="3">
    <source>
        <dbReference type="EMBL" id="RKT55185.1"/>
    </source>
</evidence>
<dbReference type="InterPro" id="IPR013538">
    <property type="entry name" value="ASHA1/2-like_C"/>
</dbReference>
<dbReference type="RefSeq" id="WP_121006931.1">
    <property type="nucleotide sequence ID" value="NZ_RBXO01000001.1"/>
</dbReference>
<dbReference type="EMBL" id="RBXO01000001">
    <property type="protein sequence ID" value="RKT55185.1"/>
    <property type="molecule type" value="Genomic_DNA"/>
</dbReference>
<dbReference type="InterPro" id="IPR023393">
    <property type="entry name" value="START-like_dom_sf"/>
</dbReference>
<evidence type="ECO:0000259" key="2">
    <source>
        <dbReference type="Pfam" id="PF08327"/>
    </source>
</evidence>
<name>A0A495W348_9PSEU</name>
<protein>
    <submittedName>
        <fullName evidence="3">Uncharacterized protein YndB with AHSA1/START domain</fullName>
    </submittedName>
</protein>
<reference evidence="3 4" key="1">
    <citation type="submission" date="2018-10" db="EMBL/GenBank/DDBJ databases">
        <title>Sequencing the genomes of 1000 actinobacteria strains.</title>
        <authorList>
            <person name="Klenk H.-P."/>
        </authorList>
    </citation>
    <scope>NUCLEOTIDE SEQUENCE [LARGE SCALE GENOMIC DNA]</scope>
    <source>
        <strain evidence="3 4">DSM 43800</strain>
    </source>
</reference>